<organism evidence="8 9">
    <name type="scientific">Desulfosporosinus fructosivorans</name>
    <dbReference type="NCBI Taxonomy" id="2018669"/>
    <lineage>
        <taxon>Bacteria</taxon>
        <taxon>Bacillati</taxon>
        <taxon>Bacillota</taxon>
        <taxon>Clostridia</taxon>
        <taxon>Eubacteriales</taxon>
        <taxon>Desulfitobacteriaceae</taxon>
        <taxon>Desulfosporosinus</taxon>
    </lineage>
</organism>
<dbReference type="InterPro" id="IPR025944">
    <property type="entry name" value="Sigma_54_int_dom_CS"/>
</dbReference>
<dbReference type="SUPFAM" id="SSF55785">
    <property type="entry name" value="PYP-like sensor domain (PAS domain)"/>
    <property type="match status" value="2"/>
</dbReference>
<evidence type="ECO:0000256" key="2">
    <source>
        <dbReference type="ARBA" id="ARBA00022840"/>
    </source>
</evidence>
<dbReference type="PROSITE" id="PS00675">
    <property type="entry name" value="SIGMA54_INTERACT_1"/>
    <property type="match status" value="1"/>
</dbReference>
<dbReference type="SMART" id="SM00091">
    <property type="entry name" value="PAS"/>
    <property type="match status" value="2"/>
</dbReference>
<dbReference type="Pfam" id="PF25601">
    <property type="entry name" value="AAA_lid_14"/>
    <property type="match status" value="1"/>
</dbReference>
<dbReference type="CDD" id="cd00009">
    <property type="entry name" value="AAA"/>
    <property type="match status" value="1"/>
</dbReference>
<dbReference type="Gene3D" id="1.10.10.60">
    <property type="entry name" value="Homeodomain-like"/>
    <property type="match status" value="1"/>
</dbReference>
<evidence type="ECO:0000256" key="5">
    <source>
        <dbReference type="SAM" id="Coils"/>
    </source>
</evidence>
<protein>
    <submittedName>
        <fullName evidence="8">PAS domain-containing protein</fullName>
    </submittedName>
</protein>
<dbReference type="InterPro" id="IPR002078">
    <property type="entry name" value="Sigma_54_int"/>
</dbReference>
<feature type="coiled-coil region" evidence="5">
    <location>
        <begin position="227"/>
        <end position="254"/>
    </location>
</feature>
<reference evidence="8 9" key="1">
    <citation type="submission" date="2019-03" db="EMBL/GenBank/DDBJ databases">
        <title>Draft Genome Sequence of Desulfosporosinus fructosivorans Strain 63.6F, Isolated from Marine Sediment in the Baltic Sea.</title>
        <authorList>
            <person name="Hausmann B."/>
            <person name="Vandieken V."/>
            <person name="Pjevac P."/>
            <person name="Schreck K."/>
            <person name="Herbold C.W."/>
            <person name="Loy A."/>
        </authorList>
    </citation>
    <scope>NUCLEOTIDE SEQUENCE [LARGE SCALE GENOMIC DNA]</scope>
    <source>
        <strain evidence="8 9">63.6F</strain>
    </source>
</reference>
<evidence type="ECO:0000313" key="9">
    <source>
        <dbReference type="Proteomes" id="UP000298460"/>
    </source>
</evidence>
<dbReference type="CDD" id="cd00130">
    <property type="entry name" value="PAS"/>
    <property type="match status" value="2"/>
</dbReference>
<dbReference type="RefSeq" id="WP_135546232.1">
    <property type="nucleotide sequence ID" value="NZ_SPQQ01000003.1"/>
</dbReference>
<dbReference type="InterPro" id="IPR003593">
    <property type="entry name" value="AAA+_ATPase"/>
</dbReference>
<dbReference type="SUPFAM" id="SSF52540">
    <property type="entry name" value="P-loop containing nucleoside triphosphate hydrolases"/>
    <property type="match status" value="1"/>
</dbReference>
<dbReference type="GO" id="GO:0043565">
    <property type="term" value="F:sequence-specific DNA binding"/>
    <property type="evidence" value="ECO:0007669"/>
    <property type="project" value="InterPro"/>
</dbReference>
<dbReference type="Gene3D" id="3.30.450.20">
    <property type="entry name" value="PAS domain"/>
    <property type="match status" value="2"/>
</dbReference>
<keyword evidence="1" id="KW-0547">Nucleotide-binding</keyword>
<dbReference type="InterPro" id="IPR058031">
    <property type="entry name" value="AAA_lid_NorR"/>
</dbReference>
<feature type="domain" description="Sigma-54 factor interaction" evidence="6">
    <location>
        <begin position="261"/>
        <end position="491"/>
    </location>
</feature>
<evidence type="ECO:0000259" key="6">
    <source>
        <dbReference type="PROSITE" id="PS50045"/>
    </source>
</evidence>
<dbReference type="Pfam" id="PF02954">
    <property type="entry name" value="HTH_8"/>
    <property type="match status" value="1"/>
</dbReference>
<gene>
    <name evidence="8" type="ORF">E4K67_09825</name>
</gene>
<keyword evidence="2" id="KW-0067">ATP-binding</keyword>
<proteinExistence type="predicted"/>
<dbReference type="Gene3D" id="3.40.50.300">
    <property type="entry name" value="P-loop containing nucleotide triphosphate hydrolases"/>
    <property type="match status" value="1"/>
</dbReference>
<dbReference type="NCBIfam" id="TIGR00229">
    <property type="entry name" value="sensory_box"/>
    <property type="match status" value="2"/>
</dbReference>
<dbReference type="FunFam" id="3.40.50.300:FF:000006">
    <property type="entry name" value="DNA-binding transcriptional regulator NtrC"/>
    <property type="match status" value="1"/>
</dbReference>
<dbReference type="InterPro" id="IPR025662">
    <property type="entry name" value="Sigma_54_int_dom_ATP-bd_1"/>
</dbReference>
<sequence>MKSTQIIKLDQVFQAINAGIIVIDNHNVVYYCNPVAAKIIGLDVKDIIGKNVIDVIPNSKLNLVIQDGTANSDQLFIGERMVITGRSPINQDGETVGAVAIFQDGSQLHSLLSRLDNTQNSLTSLESIFEQAYDGVMVVDSKGIITRITKSYCRFLNIEQEDAIGRHCTEVLPNSRMHIVAQTGEAEVGEVMDINGKEAMVMRFPLREEGKIIGAVGKVMFRDVRELRTLAEKLDLLENKLKFYEKELKHYQKYRYTLSSIVGQSPSILRTKILAEKAAQGKATVLLRGESGTGKELFAHAIHAASTRHDQPFVRVNCGAIPAELLEAELFGYEEGAFTGAKKGGKPGKFELANRGTIFLDEIGDLPISMQAKVLRILQEKEVERVGSNRLQQLDIRVIAATHRDLEKMIGEGEFRRDLYYRLNVFTVTIPPLRERAGDVLLLSEYLLAKFQHELGLSLRKLDRWVVELFQLYAWPGNVRELQNAIERAINVAEGGMIQLKDLPLYLQDLEGRRGNTSLQPLALELAEAERKAILKALKKTGGNKTNAAEILGIHRTNLYRKMEKYGLGGADNEGLV</sequence>
<dbReference type="PANTHER" id="PTHR32071:SF57">
    <property type="entry name" value="C4-DICARBOXYLATE TRANSPORT TRANSCRIPTIONAL REGULATORY PROTEIN DCTD"/>
    <property type="match status" value="1"/>
</dbReference>
<dbReference type="GO" id="GO:0006355">
    <property type="term" value="P:regulation of DNA-templated transcription"/>
    <property type="evidence" value="ECO:0007669"/>
    <property type="project" value="InterPro"/>
</dbReference>
<dbReference type="PROSITE" id="PS50112">
    <property type="entry name" value="PAS"/>
    <property type="match status" value="2"/>
</dbReference>
<dbReference type="PRINTS" id="PR01590">
    <property type="entry name" value="HTHFIS"/>
</dbReference>
<keyword evidence="4" id="KW-0804">Transcription</keyword>
<feature type="domain" description="PAS" evidence="7">
    <location>
        <begin position="121"/>
        <end position="166"/>
    </location>
</feature>
<keyword evidence="3" id="KW-0805">Transcription regulation</keyword>
<dbReference type="Gene3D" id="1.10.8.60">
    <property type="match status" value="1"/>
</dbReference>
<evidence type="ECO:0000259" key="7">
    <source>
        <dbReference type="PROSITE" id="PS50112"/>
    </source>
</evidence>
<dbReference type="PANTHER" id="PTHR32071">
    <property type="entry name" value="TRANSCRIPTIONAL REGULATORY PROTEIN"/>
    <property type="match status" value="1"/>
</dbReference>
<evidence type="ECO:0000256" key="1">
    <source>
        <dbReference type="ARBA" id="ARBA00022741"/>
    </source>
</evidence>
<evidence type="ECO:0000256" key="3">
    <source>
        <dbReference type="ARBA" id="ARBA00023015"/>
    </source>
</evidence>
<dbReference type="InterPro" id="IPR009057">
    <property type="entry name" value="Homeodomain-like_sf"/>
</dbReference>
<name>A0A4Z0R895_9FIRM</name>
<dbReference type="Pfam" id="PF00158">
    <property type="entry name" value="Sigma54_activat"/>
    <property type="match status" value="1"/>
</dbReference>
<dbReference type="GO" id="GO:0005524">
    <property type="term" value="F:ATP binding"/>
    <property type="evidence" value="ECO:0007669"/>
    <property type="project" value="UniProtKB-KW"/>
</dbReference>
<dbReference type="Proteomes" id="UP000298460">
    <property type="component" value="Unassembled WGS sequence"/>
</dbReference>
<dbReference type="OrthoDB" id="9765164at2"/>
<dbReference type="InterPro" id="IPR000014">
    <property type="entry name" value="PAS"/>
</dbReference>
<dbReference type="PROSITE" id="PS00688">
    <property type="entry name" value="SIGMA54_INTERACT_3"/>
    <property type="match status" value="1"/>
</dbReference>
<keyword evidence="9" id="KW-1185">Reference proteome</keyword>
<dbReference type="InterPro" id="IPR035965">
    <property type="entry name" value="PAS-like_dom_sf"/>
</dbReference>
<dbReference type="SUPFAM" id="SSF46689">
    <property type="entry name" value="Homeodomain-like"/>
    <property type="match status" value="1"/>
</dbReference>
<comment type="caution">
    <text evidence="8">The sequence shown here is derived from an EMBL/GenBank/DDBJ whole genome shotgun (WGS) entry which is preliminary data.</text>
</comment>
<accession>A0A4Z0R895</accession>
<evidence type="ECO:0000313" key="8">
    <source>
        <dbReference type="EMBL" id="TGE38257.1"/>
    </source>
</evidence>
<dbReference type="Pfam" id="PF00989">
    <property type="entry name" value="PAS"/>
    <property type="match status" value="2"/>
</dbReference>
<keyword evidence="5" id="KW-0175">Coiled coil</keyword>
<evidence type="ECO:0000256" key="4">
    <source>
        <dbReference type="ARBA" id="ARBA00023163"/>
    </source>
</evidence>
<dbReference type="InterPro" id="IPR027417">
    <property type="entry name" value="P-loop_NTPase"/>
</dbReference>
<dbReference type="AlphaFoldDB" id="A0A4Z0R895"/>
<dbReference type="InterPro" id="IPR002197">
    <property type="entry name" value="HTH_Fis"/>
</dbReference>
<dbReference type="EMBL" id="SPQQ01000003">
    <property type="protein sequence ID" value="TGE38257.1"/>
    <property type="molecule type" value="Genomic_DNA"/>
</dbReference>
<dbReference type="InterPro" id="IPR013767">
    <property type="entry name" value="PAS_fold"/>
</dbReference>
<dbReference type="PROSITE" id="PS50045">
    <property type="entry name" value="SIGMA54_INTERACT_4"/>
    <property type="match status" value="1"/>
</dbReference>
<feature type="domain" description="PAS" evidence="7">
    <location>
        <begin position="5"/>
        <end position="53"/>
    </location>
</feature>
<dbReference type="SMART" id="SM00382">
    <property type="entry name" value="AAA"/>
    <property type="match status" value="1"/>
</dbReference>